<dbReference type="EMBL" id="RSCD01000023">
    <property type="protein sequence ID" value="RSH83836.1"/>
    <property type="molecule type" value="Genomic_DNA"/>
</dbReference>
<comment type="caution">
    <text evidence="3">The sequence shown here is derived from an EMBL/GenBank/DDBJ whole genome shotgun (WGS) entry which is preliminary data.</text>
</comment>
<dbReference type="AlphaFoldDB" id="A0A427XY74"/>
<dbReference type="Pfam" id="PF13409">
    <property type="entry name" value="GST_N_2"/>
    <property type="match status" value="1"/>
</dbReference>
<dbReference type="PROSITE" id="PS50404">
    <property type="entry name" value="GST_NTER"/>
    <property type="match status" value="1"/>
</dbReference>
<reference evidence="3 4" key="1">
    <citation type="submission" date="2018-11" db="EMBL/GenBank/DDBJ databases">
        <title>Genome sequence of Saitozyma podzolica DSM 27192.</title>
        <authorList>
            <person name="Aliyu H."/>
            <person name="Gorte O."/>
            <person name="Ochsenreither K."/>
        </authorList>
    </citation>
    <scope>NUCLEOTIDE SEQUENCE [LARGE SCALE GENOMIC DNA]</scope>
    <source>
        <strain evidence="3 4">DSM 27192</strain>
    </source>
</reference>
<dbReference type="SUPFAM" id="SSF52833">
    <property type="entry name" value="Thioredoxin-like"/>
    <property type="match status" value="1"/>
</dbReference>
<feature type="domain" description="GST N-terminal" evidence="2">
    <location>
        <begin position="3"/>
        <end position="84"/>
    </location>
</feature>
<evidence type="ECO:0000313" key="3">
    <source>
        <dbReference type="EMBL" id="RSH83836.1"/>
    </source>
</evidence>
<dbReference type="CDD" id="cd03046">
    <property type="entry name" value="GST_N_GTT1_like"/>
    <property type="match status" value="1"/>
</dbReference>
<protein>
    <recommendedName>
        <fullName evidence="2">GST N-terminal domain-containing protein</fullName>
    </recommendedName>
</protein>
<organism evidence="3 4">
    <name type="scientific">Saitozyma podzolica</name>
    <dbReference type="NCBI Taxonomy" id="1890683"/>
    <lineage>
        <taxon>Eukaryota</taxon>
        <taxon>Fungi</taxon>
        <taxon>Dikarya</taxon>
        <taxon>Basidiomycota</taxon>
        <taxon>Agaricomycotina</taxon>
        <taxon>Tremellomycetes</taxon>
        <taxon>Tremellales</taxon>
        <taxon>Trimorphomycetaceae</taxon>
        <taxon>Saitozyma</taxon>
    </lineage>
</organism>
<evidence type="ECO:0000256" key="1">
    <source>
        <dbReference type="ARBA" id="ARBA00007409"/>
    </source>
</evidence>
<dbReference type="PANTHER" id="PTHR44051:SF9">
    <property type="entry name" value="GLUTATHIONE S-TRANSFERASE 1"/>
    <property type="match status" value="1"/>
</dbReference>
<dbReference type="InterPro" id="IPR036249">
    <property type="entry name" value="Thioredoxin-like_sf"/>
</dbReference>
<dbReference type="Proteomes" id="UP000279259">
    <property type="component" value="Unassembled WGS sequence"/>
</dbReference>
<comment type="similarity">
    <text evidence="1">Belongs to the GST superfamily.</text>
</comment>
<evidence type="ECO:0000259" key="2">
    <source>
        <dbReference type="PROSITE" id="PS50404"/>
    </source>
</evidence>
<keyword evidence="4" id="KW-1185">Reference proteome</keyword>
<dbReference type="STRING" id="1890683.A0A427XY74"/>
<name>A0A427XY74_9TREE</name>
<dbReference type="PANTHER" id="PTHR44051">
    <property type="entry name" value="GLUTATHIONE S-TRANSFERASE-RELATED"/>
    <property type="match status" value="1"/>
</dbReference>
<dbReference type="OrthoDB" id="2098326at2759"/>
<evidence type="ECO:0000313" key="4">
    <source>
        <dbReference type="Proteomes" id="UP000279259"/>
    </source>
</evidence>
<gene>
    <name evidence="3" type="ORF">EHS25_005451</name>
</gene>
<dbReference type="InterPro" id="IPR004045">
    <property type="entry name" value="Glutathione_S-Trfase_N"/>
</dbReference>
<proteinExistence type="inferred from homology"/>
<sequence>MASPKITLHHLNASRSNRIFWALEELGLEYDVRVYSRLPSLRAPPQLAEVSPFGKAPALTIDSSTISESAYIIHRLLALPSPNRAAVEATPSDDSVYWAAFAEGSLMNLMQAELTVAATAKAWERGMEAVFRPQTKVNLEQVEQYLASRPGHYFSGSTTPGIADFMMFFPAW</sequence>
<accession>A0A427XY74</accession>
<dbReference type="Gene3D" id="3.40.30.10">
    <property type="entry name" value="Glutaredoxin"/>
    <property type="match status" value="1"/>
</dbReference>